<sequence>MHALIFLAAQDMEPLQYNLYAHLQRFGIIAAILMPIVAITPLSIRRRNYETWYMVRIIAAVSILTKAYRYWLTLHAHA</sequence>
<dbReference type="InterPro" id="IPR013130">
    <property type="entry name" value="Fe3_Rdtase_TM_dom"/>
</dbReference>
<dbReference type="Proteomes" id="UP000578531">
    <property type="component" value="Unassembled WGS sequence"/>
</dbReference>
<comment type="caution">
    <text evidence="8">The sequence shown here is derived from an EMBL/GenBank/DDBJ whole genome shotgun (WGS) entry which is preliminary data.</text>
</comment>
<evidence type="ECO:0000256" key="6">
    <source>
        <dbReference type="SAM" id="Phobius"/>
    </source>
</evidence>
<accession>A0A8H6CI44</accession>
<comment type="subcellular location">
    <subcellularLocation>
        <location evidence="1">Membrane</location>
        <topology evidence="1">Multi-pass membrane protein</topology>
    </subcellularLocation>
</comment>
<feature type="transmembrane region" description="Helical" evidence="6">
    <location>
        <begin position="26"/>
        <end position="44"/>
    </location>
</feature>
<feature type="domain" description="Ferric oxidoreductase" evidence="7">
    <location>
        <begin position="2"/>
        <end position="64"/>
    </location>
</feature>
<evidence type="ECO:0000259" key="7">
    <source>
        <dbReference type="Pfam" id="PF01794"/>
    </source>
</evidence>
<evidence type="ECO:0000256" key="2">
    <source>
        <dbReference type="ARBA" id="ARBA00022692"/>
    </source>
</evidence>
<keyword evidence="4" id="KW-0813">Transport</keyword>
<evidence type="ECO:0000256" key="3">
    <source>
        <dbReference type="ARBA" id="ARBA00022989"/>
    </source>
</evidence>
<protein>
    <recommendedName>
        <fullName evidence="7">Ferric oxidoreductase domain-containing protein</fullName>
    </recommendedName>
</protein>
<gene>
    <name evidence="8" type="ORF">HO173_013070</name>
</gene>
<evidence type="ECO:0000256" key="4">
    <source>
        <dbReference type="ARBA" id="ARBA00023065"/>
    </source>
</evidence>
<keyword evidence="4" id="KW-0406">Ion transport</keyword>
<name>A0A8H6CI44_9LECA</name>
<dbReference type="GO" id="GO:0016491">
    <property type="term" value="F:oxidoreductase activity"/>
    <property type="evidence" value="ECO:0007669"/>
    <property type="project" value="UniProtKB-ARBA"/>
</dbReference>
<organism evidence="8 9">
    <name type="scientific">Letharia columbiana</name>
    <dbReference type="NCBI Taxonomy" id="112416"/>
    <lineage>
        <taxon>Eukaryota</taxon>
        <taxon>Fungi</taxon>
        <taxon>Dikarya</taxon>
        <taxon>Ascomycota</taxon>
        <taxon>Pezizomycotina</taxon>
        <taxon>Lecanoromycetes</taxon>
        <taxon>OSLEUM clade</taxon>
        <taxon>Lecanoromycetidae</taxon>
        <taxon>Lecanorales</taxon>
        <taxon>Lecanorineae</taxon>
        <taxon>Parmeliaceae</taxon>
        <taxon>Letharia</taxon>
    </lineage>
</organism>
<keyword evidence="2 6" id="KW-0812">Transmembrane</keyword>
<keyword evidence="9" id="KW-1185">Reference proteome</keyword>
<dbReference type="AlphaFoldDB" id="A0A8H6CI44"/>
<keyword evidence="3 6" id="KW-1133">Transmembrane helix</keyword>
<dbReference type="GO" id="GO:0006811">
    <property type="term" value="P:monoatomic ion transport"/>
    <property type="evidence" value="ECO:0007669"/>
    <property type="project" value="UniProtKB-KW"/>
</dbReference>
<evidence type="ECO:0000313" key="8">
    <source>
        <dbReference type="EMBL" id="KAF6223907.1"/>
    </source>
</evidence>
<reference evidence="8 9" key="1">
    <citation type="journal article" date="2020" name="Genomics">
        <title>Complete, high-quality genomes from long-read metagenomic sequencing of two wolf lichen thalli reveals enigmatic genome architecture.</title>
        <authorList>
            <person name="McKenzie S.K."/>
            <person name="Walston R.F."/>
            <person name="Allen J.L."/>
        </authorList>
    </citation>
    <scope>NUCLEOTIDE SEQUENCE [LARGE SCALE GENOMIC DNA]</scope>
    <source>
        <strain evidence="8">WasteWater2</strain>
    </source>
</reference>
<evidence type="ECO:0000256" key="1">
    <source>
        <dbReference type="ARBA" id="ARBA00004141"/>
    </source>
</evidence>
<dbReference type="RefSeq" id="XP_037158219.1">
    <property type="nucleotide sequence ID" value="XM_037314899.1"/>
</dbReference>
<dbReference type="Pfam" id="PF01794">
    <property type="entry name" value="Ferric_reduct"/>
    <property type="match status" value="1"/>
</dbReference>
<keyword evidence="5 6" id="KW-0472">Membrane</keyword>
<proteinExistence type="predicted"/>
<evidence type="ECO:0000256" key="5">
    <source>
        <dbReference type="ARBA" id="ARBA00023136"/>
    </source>
</evidence>
<dbReference type="GeneID" id="59294702"/>
<feature type="transmembrane region" description="Helical" evidence="6">
    <location>
        <begin position="51"/>
        <end position="71"/>
    </location>
</feature>
<evidence type="ECO:0000313" key="9">
    <source>
        <dbReference type="Proteomes" id="UP000578531"/>
    </source>
</evidence>
<dbReference type="GO" id="GO:0016020">
    <property type="term" value="C:membrane"/>
    <property type="evidence" value="ECO:0007669"/>
    <property type="project" value="UniProtKB-SubCell"/>
</dbReference>
<dbReference type="EMBL" id="JACCJC010000123">
    <property type="protein sequence ID" value="KAF6223907.1"/>
    <property type="molecule type" value="Genomic_DNA"/>
</dbReference>